<dbReference type="InterPro" id="IPR011704">
    <property type="entry name" value="ATPase_dyneun-rel_AAA"/>
</dbReference>
<comment type="caution">
    <text evidence="2">The sequence shown here is derived from an EMBL/GenBank/DDBJ whole genome shotgun (WGS) entry which is preliminary data.</text>
</comment>
<protein>
    <recommendedName>
        <fullName evidence="1">ATPase dynein-related AAA domain-containing protein</fullName>
    </recommendedName>
</protein>
<dbReference type="GO" id="GO:0005524">
    <property type="term" value="F:ATP binding"/>
    <property type="evidence" value="ECO:0007669"/>
    <property type="project" value="InterPro"/>
</dbReference>
<dbReference type="InterPro" id="IPR027417">
    <property type="entry name" value="P-loop_NTPase"/>
</dbReference>
<dbReference type="Pfam" id="PF07728">
    <property type="entry name" value="AAA_5"/>
    <property type="match status" value="1"/>
</dbReference>
<dbReference type="GO" id="GO:0016887">
    <property type="term" value="F:ATP hydrolysis activity"/>
    <property type="evidence" value="ECO:0007669"/>
    <property type="project" value="InterPro"/>
</dbReference>
<dbReference type="Gene3D" id="3.40.50.300">
    <property type="entry name" value="P-loop containing nucleotide triphosphate hydrolases"/>
    <property type="match status" value="1"/>
</dbReference>
<evidence type="ECO:0000259" key="1">
    <source>
        <dbReference type="Pfam" id="PF07728"/>
    </source>
</evidence>
<dbReference type="AlphaFoldDB" id="A0A2M7V745"/>
<name>A0A2M7V745_9BACT</name>
<gene>
    <name evidence="2" type="ORF">COX81_03420</name>
</gene>
<dbReference type="EMBL" id="PFPK01000040">
    <property type="protein sequence ID" value="PIZ94525.1"/>
    <property type="molecule type" value="Genomic_DNA"/>
</dbReference>
<evidence type="ECO:0000313" key="3">
    <source>
        <dbReference type="Proteomes" id="UP000228568"/>
    </source>
</evidence>
<dbReference type="SUPFAM" id="SSF52540">
    <property type="entry name" value="P-loop containing nucleoside triphosphate hydrolases"/>
    <property type="match status" value="1"/>
</dbReference>
<reference evidence="3" key="1">
    <citation type="submission" date="2017-09" db="EMBL/GenBank/DDBJ databases">
        <title>Depth-based differentiation of microbial function through sediment-hosted aquifers and enrichment of novel symbionts in the deep terrestrial subsurface.</title>
        <authorList>
            <person name="Probst A.J."/>
            <person name="Ladd B."/>
            <person name="Jarett J.K."/>
            <person name="Geller-Mcgrath D.E."/>
            <person name="Sieber C.M.K."/>
            <person name="Emerson J.B."/>
            <person name="Anantharaman K."/>
            <person name="Thomas B.C."/>
            <person name="Malmstrom R."/>
            <person name="Stieglmeier M."/>
            <person name="Klingl A."/>
            <person name="Woyke T."/>
            <person name="Ryan C.M."/>
            <person name="Banfield J.F."/>
        </authorList>
    </citation>
    <scope>NUCLEOTIDE SEQUENCE [LARGE SCALE GENOMIC DNA]</scope>
</reference>
<dbReference type="Proteomes" id="UP000228568">
    <property type="component" value="Unassembled WGS sequence"/>
</dbReference>
<accession>A0A2M7V745</accession>
<evidence type="ECO:0000313" key="2">
    <source>
        <dbReference type="EMBL" id="PIZ94525.1"/>
    </source>
</evidence>
<organism evidence="2 3">
    <name type="scientific">Candidatus Magasanikbacteria bacterium CG_4_10_14_0_2_um_filter_37_12</name>
    <dbReference type="NCBI Taxonomy" id="1974637"/>
    <lineage>
        <taxon>Bacteria</taxon>
        <taxon>Candidatus Magasanikiibacteriota</taxon>
    </lineage>
</organism>
<proteinExistence type="predicted"/>
<feature type="domain" description="ATPase dynein-related AAA" evidence="1">
    <location>
        <begin position="135"/>
        <end position="268"/>
    </location>
</feature>
<sequence>MEEKIQQELTRHRTEQENVNGTYESYCAKQDELADVEAQLFALLKDVFQHAERKENFGILARRTLLEARRDELVGSMEVECEKNPTVAALIEYDKLMAYVEQLRTQSGGFIWTESRKRIMDELLHAVVSGRTVITLIGETGVGKTAFVRALSQILNGREPDRSVGGERATAESLFAKVKIDNEGSFFEYGPILRAITGKDSSRDETPQRSGSIFFDDEFNARPQSVQRQITKTVSEIRAGRSFAVPGTSITETAQSGFLYVAAGNPAGDRHEREETGIETLREMTMIHVPYMEQTPENPELYQVLEAALADSGTKRFTAVTPGELEPKWEQNATTKKMASVDRSDRRRICIQLCADVEAIVRCL</sequence>